<accession>A0A556TNT4</accession>
<dbReference type="AlphaFoldDB" id="A0A556TNT4"/>
<dbReference type="Proteomes" id="UP000319801">
    <property type="component" value="Unassembled WGS sequence"/>
</dbReference>
<evidence type="ECO:0000313" key="2">
    <source>
        <dbReference type="Proteomes" id="UP000319801"/>
    </source>
</evidence>
<organism evidence="1 2">
    <name type="scientific">Bagarius yarrelli</name>
    <name type="common">Goonch</name>
    <name type="synonym">Bagrus yarrelli</name>
    <dbReference type="NCBI Taxonomy" id="175774"/>
    <lineage>
        <taxon>Eukaryota</taxon>
        <taxon>Metazoa</taxon>
        <taxon>Chordata</taxon>
        <taxon>Craniata</taxon>
        <taxon>Vertebrata</taxon>
        <taxon>Euteleostomi</taxon>
        <taxon>Actinopterygii</taxon>
        <taxon>Neopterygii</taxon>
        <taxon>Teleostei</taxon>
        <taxon>Ostariophysi</taxon>
        <taxon>Siluriformes</taxon>
        <taxon>Sisoridae</taxon>
        <taxon>Sisorinae</taxon>
        <taxon>Bagarius</taxon>
    </lineage>
</organism>
<name>A0A556TNT4_BAGYA</name>
<comment type="caution">
    <text evidence="1">The sequence shown here is derived from an EMBL/GenBank/DDBJ whole genome shotgun (WGS) entry which is preliminary data.</text>
</comment>
<keyword evidence="2" id="KW-1185">Reference proteome</keyword>
<gene>
    <name evidence="1" type="ORF">Baya_2387</name>
</gene>
<protein>
    <submittedName>
        <fullName evidence="1">Uncharacterized protein</fullName>
    </submittedName>
</protein>
<evidence type="ECO:0000313" key="1">
    <source>
        <dbReference type="EMBL" id="TSK28200.1"/>
    </source>
</evidence>
<dbReference type="EMBL" id="VCAZ01000008">
    <property type="protein sequence ID" value="TSK28200.1"/>
    <property type="molecule type" value="Genomic_DNA"/>
</dbReference>
<proteinExistence type="predicted"/>
<sequence length="104" mass="11627">MTEDDEGLALSDYKTCPIKPVSIKARYPVHSWPITLGGFHFQEPQRQKTVQCVSWCGLFLSVAARTCVFSLAGFLKHSSCTSGVKMLSPDCRDQHYWSTQKGAE</sequence>
<reference evidence="1 2" key="1">
    <citation type="journal article" date="2019" name="Genome Biol. Evol.">
        <title>Whole-Genome Sequencing of the Giant Devil Catfish, Bagarius yarrelli.</title>
        <authorList>
            <person name="Jiang W."/>
            <person name="Lv Y."/>
            <person name="Cheng L."/>
            <person name="Yang K."/>
            <person name="Chao B."/>
            <person name="Wang X."/>
            <person name="Li Y."/>
            <person name="Pan X."/>
            <person name="You X."/>
            <person name="Zhang Y."/>
            <person name="Yang J."/>
            <person name="Li J."/>
            <person name="Zhang X."/>
            <person name="Liu S."/>
            <person name="Sun C."/>
            <person name="Yang J."/>
            <person name="Shi Q."/>
        </authorList>
    </citation>
    <scope>NUCLEOTIDE SEQUENCE [LARGE SCALE GENOMIC DNA]</scope>
    <source>
        <strain evidence="1">JWS20170419001</strain>
        <tissue evidence="1">Muscle</tissue>
    </source>
</reference>